<organism evidence="1 2">
    <name type="scientific">Elysia crispata</name>
    <name type="common">lettuce slug</name>
    <dbReference type="NCBI Taxonomy" id="231223"/>
    <lineage>
        <taxon>Eukaryota</taxon>
        <taxon>Metazoa</taxon>
        <taxon>Spiralia</taxon>
        <taxon>Lophotrochozoa</taxon>
        <taxon>Mollusca</taxon>
        <taxon>Gastropoda</taxon>
        <taxon>Heterobranchia</taxon>
        <taxon>Euthyneura</taxon>
        <taxon>Panpulmonata</taxon>
        <taxon>Sacoglossa</taxon>
        <taxon>Placobranchoidea</taxon>
        <taxon>Plakobranchidae</taxon>
        <taxon>Elysia</taxon>
    </lineage>
</organism>
<dbReference type="EMBL" id="JAWDGP010007586">
    <property type="protein sequence ID" value="KAK3712186.1"/>
    <property type="molecule type" value="Genomic_DNA"/>
</dbReference>
<comment type="caution">
    <text evidence="1">The sequence shown here is derived from an EMBL/GenBank/DDBJ whole genome shotgun (WGS) entry which is preliminary data.</text>
</comment>
<sequence length="43" mass="5029">MQFRHSAKGAFSTRRIELEFYKVDKTGQSLINVDVHNSDFQVK</sequence>
<evidence type="ECO:0000313" key="2">
    <source>
        <dbReference type="Proteomes" id="UP001283361"/>
    </source>
</evidence>
<protein>
    <submittedName>
        <fullName evidence="1">Uncharacterized protein</fullName>
    </submittedName>
</protein>
<gene>
    <name evidence="1" type="ORF">RRG08_008338</name>
</gene>
<dbReference type="AlphaFoldDB" id="A0AAE0XU50"/>
<name>A0AAE0XU50_9GAST</name>
<keyword evidence="2" id="KW-1185">Reference proteome</keyword>
<accession>A0AAE0XU50</accession>
<dbReference type="Proteomes" id="UP001283361">
    <property type="component" value="Unassembled WGS sequence"/>
</dbReference>
<reference evidence="1" key="1">
    <citation type="journal article" date="2023" name="G3 (Bethesda)">
        <title>A reference genome for the long-term kleptoplast-retaining sea slug Elysia crispata morphotype clarki.</title>
        <authorList>
            <person name="Eastman K.E."/>
            <person name="Pendleton A.L."/>
            <person name="Shaikh M.A."/>
            <person name="Suttiyut T."/>
            <person name="Ogas R."/>
            <person name="Tomko P."/>
            <person name="Gavelis G."/>
            <person name="Widhalm J.R."/>
            <person name="Wisecaver J.H."/>
        </authorList>
    </citation>
    <scope>NUCLEOTIDE SEQUENCE</scope>
    <source>
        <strain evidence="1">ECLA1</strain>
    </source>
</reference>
<proteinExistence type="predicted"/>
<evidence type="ECO:0000313" key="1">
    <source>
        <dbReference type="EMBL" id="KAK3712186.1"/>
    </source>
</evidence>